<dbReference type="AlphaFoldDB" id="F2KNJ3"/>
<name>F2KNJ3_ARCVS</name>
<dbReference type="InterPro" id="IPR007171">
    <property type="entry name" value="DUF371"/>
</dbReference>
<reference evidence="1 2" key="1">
    <citation type="submission" date="2011-03" db="EMBL/GenBank/DDBJ databases">
        <title>The complete genome of Archaeoglobus veneficus SNP6.</title>
        <authorList>
            <consortium name="US DOE Joint Genome Institute (JGI-PGF)"/>
            <person name="Lucas S."/>
            <person name="Copeland A."/>
            <person name="Lapidus A."/>
            <person name="Bruce D."/>
            <person name="Goodwin L."/>
            <person name="Pitluck S."/>
            <person name="Kyrpides N."/>
            <person name="Mavromatis K."/>
            <person name="Pagani I."/>
            <person name="Ivanova N."/>
            <person name="Mikhailova N."/>
            <person name="Lu M."/>
            <person name="Detter J.C."/>
            <person name="Tapia R."/>
            <person name="Han C."/>
            <person name="Land M."/>
            <person name="Hauser L."/>
            <person name="Markowitz V."/>
            <person name="Cheng J.-F."/>
            <person name="Hugenholtz P."/>
            <person name="Woyke T."/>
            <person name="Wu D."/>
            <person name="Spring S."/>
            <person name="Brambilla E."/>
            <person name="Klenk H.-P."/>
            <person name="Eisen J.A."/>
        </authorList>
    </citation>
    <scope>NUCLEOTIDE SEQUENCE [LARGE SCALE GENOMIC DNA]</scope>
    <source>
        <strain>SNP6</strain>
    </source>
</reference>
<dbReference type="HOGENOM" id="CLU_135994_0_0_2"/>
<keyword evidence="2" id="KW-1185">Reference proteome</keyword>
<protein>
    <recommendedName>
        <fullName evidence="3">DUF371 domain-containing protein</fullName>
    </recommendedName>
</protein>
<dbReference type="Pfam" id="PF04027">
    <property type="entry name" value="DUF371"/>
    <property type="match status" value="1"/>
</dbReference>
<dbReference type="InterPro" id="IPR023131">
    <property type="entry name" value="Mth639-like_dom_sf"/>
</dbReference>
<evidence type="ECO:0000313" key="2">
    <source>
        <dbReference type="Proteomes" id="UP000008136"/>
    </source>
</evidence>
<dbReference type="PANTHER" id="PTHR40696:SF1">
    <property type="entry name" value="DUF371 DOMAIN-CONTAINING PROTEIN"/>
    <property type="match status" value="1"/>
</dbReference>
<gene>
    <name evidence="1" type="ordered locus">Arcve_0182</name>
</gene>
<sequence>MPREVIIAWGHPNITAKHPTTLEITKDEHLTPRGDCIIGVRASKAISDLPQEIKGCLCGGKKAMIVLYLPDYGMREVVTGFGSPRLTFTHPTDIVVRKSDYVCGRTLIIKADKAAADLSREMVRLLKDPSTELHFIIEV</sequence>
<dbReference type="Gene3D" id="2.60.120.630">
    <property type="entry name" value="mth639 domain like"/>
    <property type="match status" value="1"/>
</dbReference>
<dbReference type="Proteomes" id="UP000008136">
    <property type="component" value="Chromosome"/>
</dbReference>
<dbReference type="OrthoDB" id="9265at2157"/>
<accession>F2KNJ3</accession>
<organism evidence="1 2">
    <name type="scientific">Archaeoglobus veneficus (strain DSM 11195 / SNP6)</name>
    <dbReference type="NCBI Taxonomy" id="693661"/>
    <lineage>
        <taxon>Archaea</taxon>
        <taxon>Methanobacteriati</taxon>
        <taxon>Methanobacteriota</taxon>
        <taxon>Archaeoglobi</taxon>
        <taxon>Archaeoglobales</taxon>
        <taxon>Archaeoglobaceae</taxon>
        <taxon>Archaeoglobus</taxon>
    </lineage>
</organism>
<dbReference type="EMBL" id="CP002588">
    <property type="protein sequence ID" value="AEA46221.1"/>
    <property type="molecule type" value="Genomic_DNA"/>
</dbReference>
<proteinExistence type="predicted"/>
<dbReference type="eggNOG" id="arCOG04171">
    <property type="taxonomic scope" value="Archaea"/>
</dbReference>
<evidence type="ECO:0000313" key="1">
    <source>
        <dbReference type="EMBL" id="AEA46221.1"/>
    </source>
</evidence>
<dbReference type="PANTHER" id="PTHR40696">
    <property type="entry name" value="DUF371 FAMILY PROTEIN"/>
    <property type="match status" value="1"/>
</dbReference>
<evidence type="ECO:0008006" key="3">
    <source>
        <dbReference type="Google" id="ProtNLM"/>
    </source>
</evidence>
<dbReference type="STRING" id="693661.Arcve_0182"/>
<dbReference type="KEGG" id="ave:Arcve_0182"/>